<organism evidence="3 4">
    <name type="scientific">Staphylococcus xylosus</name>
    <dbReference type="NCBI Taxonomy" id="1288"/>
    <lineage>
        <taxon>Bacteria</taxon>
        <taxon>Bacillati</taxon>
        <taxon>Bacillota</taxon>
        <taxon>Bacilli</taxon>
        <taxon>Bacillales</taxon>
        <taxon>Staphylococcaceae</taxon>
        <taxon>Staphylococcus</taxon>
    </lineage>
</organism>
<keyword evidence="1" id="KW-0238">DNA-binding</keyword>
<dbReference type="Pfam" id="PF07883">
    <property type="entry name" value="Cupin_2"/>
    <property type="match status" value="1"/>
</dbReference>
<protein>
    <submittedName>
        <fullName evidence="3">Cupin domain-containing protein</fullName>
    </submittedName>
</protein>
<feature type="domain" description="HTH cro/C1-type" evidence="2">
    <location>
        <begin position="11"/>
        <end position="65"/>
    </location>
</feature>
<dbReference type="EMBL" id="QXUL01000083">
    <property type="protein sequence ID" value="RIN07967.1"/>
    <property type="molecule type" value="Genomic_DNA"/>
</dbReference>
<keyword evidence="4" id="KW-1185">Reference proteome</keyword>
<name>A0A418IKP1_STAXY</name>
<evidence type="ECO:0000256" key="1">
    <source>
        <dbReference type="ARBA" id="ARBA00023125"/>
    </source>
</evidence>
<dbReference type="PROSITE" id="PS50943">
    <property type="entry name" value="HTH_CROC1"/>
    <property type="match status" value="1"/>
</dbReference>
<dbReference type="GO" id="GO:0003677">
    <property type="term" value="F:DNA binding"/>
    <property type="evidence" value="ECO:0007669"/>
    <property type="project" value="UniProtKB-KW"/>
</dbReference>
<comment type="caution">
    <text evidence="3">The sequence shown here is derived from an EMBL/GenBank/DDBJ whole genome shotgun (WGS) entry which is preliminary data.</text>
</comment>
<dbReference type="CDD" id="cd00093">
    <property type="entry name" value="HTH_XRE"/>
    <property type="match status" value="1"/>
</dbReference>
<dbReference type="RefSeq" id="WP_017723573.1">
    <property type="nucleotide sequence ID" value="NZ_CABIWF010000003.1"/>
</dbReference>
<accession>A0A418IKP1</accession>
<gene>
    <name evidence="3" type="ORF">BU097_12570</name>
</gene>
<dbReference type="Pfam" id="PF12844">
    <property type="entry name" value="HTH_19"/>
    <property type="match status" value="1"/>
</dbReference>
<dbReference type="Gene3D" id="1.10.260.40">
    <property type="entry name" value="lambda repressor-like DNA-binding domains"/>
    <property type="match status" value="1"/>
</dbReference>
<dbReference type="InterPro" id="IPR013096">
    <property type="entry name" value="Cupin_2"/>
</dbReference>
<dbReference type="InterPro" id="IPR010982">
    <property type="entry name" value="Lambda_DNA-bd_dom_sf"/>
</dbReference>
<dbReference type="GO" id="GO:0005829">
    <property type="term" value="C:cytosol"/>
    <property type="evidence" value="ECO:0007669"/>
    <property type="project" value="TreeGrafter"/>
</dbReference>
<dbReference type="SUPFAM" id="SSF47413">
    <property type="entry name" value="lambda repressor-like DNA-binding domains"/>
    <property type="match status" value="1"/>
</dbReference>
<dbReference type="PANTHER" id="PTHR46797:SF2">
    <property type="entry name" value="TRANSCRIPTIONAL REGULATOR"/>
    <property type="match status" value="1"/>
</dbReference>
<reference evidence="3 4" key="1">
    <citation type="journal article" date="2016" name="Front. Microbiol.">
        <title>Comprehensive Phylogenetic Analysis of Bovine Non-aureus Staphylococci Species Based on Whole-Genome Sequencing.</title>
        <authorList>
            <person name="Naushad S."/>
            <person name="Barkema H.W."/>
            <person name="Luby C."/>
            <person name="Condas L.A."/>
            <person name="Nobrega D.B."/>
            <person name="Carson D.A."/>
            <person name="De Buck J."/>
        </authorList>
    </citation>
    <scope>NUCLEOTIDE SEQUENCE [LARGE SCALE GENOMIC DNA]</scope>
    <source>
        <strain evidence="3 4">SNUC 102</strain>
    </source>
</reference>
<dbReference type="InterPro" id="IPR014710">
    <property type="entry name" value="RmlC-like_jellyroll"/>
</dbReference>
<dbReference type="OrthoDB" id="34624at2"/>
<sequence>MDTDIKIGQKLRNIRKGKNITINKLAKDTGFTPSFISQFERGFTSASISTLKKITDALSINLTMLLNENEDVQNTPYIVKKGEAKKLSYPDEKSTDYMITRENAPYEVIYSEIKPGGNSGDLLSHNSIEETVTILQGTMEIEINNNIYILNENDSISFCSQSPHAWKNNSDKTLKVIWVVYPPTY</sequence>
<dbReference type="GO" id="GO:0003700">
    <property type="term" value="F:DNA-binding transcription factor activity"/>
    <property type="evidence" value="ECO:0007669"/>
    <property type="project" value="TreeGrafter"/>
</dbReference>
<dbReference type="InterPro" id="IPR001387">
    <property type="entry name" value="Cro/C1-type_HTH"/>
</dbReference>
<proteinExistence type="predicted"/>
<evidence type="ECO:0000313" key="3">
    <source>
        <dbReference type="EMBL" id="RIN07967.1"/>
    </source>
</evidence>
<dbReference type="Gene3D" id="2.60.120.10">
    <property type="entry name" value="Jelly Rolls"/>
    <property type="match status" value="1"/>
</dbReference>
<dbReference type="CDD" id="cd02209">
    <property type="entry name" value="cupin_XRE_C"/>
    <property type="match status" value="1"/>
</dbReference>
<dbReference type="SMART" id="SM00530">
    <property type="entry name" value="HTH_XRE"/>
    <property type="match status" value="1"/>
</dbReference>
<dbReference type="InterPro" id="IPR050807">
    <property type="entry name" value="TransReg_Diox_bact_type"/>
</dbReference>
<dbReference type="Proteomes" id="UP000285567">
    <property type="component" value="Unassembled WGS sequence"/>
</dbReference>
<dbReference type="SUPFAM" id="SSF51182">
    <property type="entry name" value="RmlC-like cupins"/>
    <property type="match status" value="1"/>
</dbReference>
<evidence type="ECO:0000259" key="2">
    <source>
        <dbReference type="PROSITE" id="PS50943"/>
    </source>
</evidence>
<dbReference type="PANTHER" id="PTHR46797">
    <property type="entry name" value="HTH-TYPE TRANSCRIPTIONAL REGULATOR"/>
    <property type="match status" value="1"/>
</dbReference>
<evidence type="ECO:0000313" key="4">
    <source>
        <dbReference type="Proteomes" id="UP000285567"/>
    </source>
</evidence>
<dbReference type="AlphaFoldDB" id="A0A418IKP1"/>
<dbReference type="InterPro" id="IPR011051">
    <property type="entry name" value="RmlC_Cupin_sf"/>
</dbReference>